<feature type="compositionally biased region" description="Low complexity" evidence="1">
    <location>
        <begin position="597"/>
        <end position="619"/>
    </location>
</feature>
<protein>
    <submittedName>
        <fullName evidence="3">Phytanoyl-CoA dioxygenase (PhyH) superfamily protein</fullName>
    </submittedName>
</protein>
<comment type="caution">
    <text evidence="3">The sequence shown here is derived from an EMBL/GenBank/DDBJ whole genome shotgun (WGS) entry which is preliminary data.</text>
</comment>
<dbReference type="EMBL" id="NWUJ01000007">
    <property type="protein sequence ID" value="PFH34341.1"/>
    <property type="molecule type" value="Genomic_DNA"/>
</dbReference>
<accession>A0A2A9MDI3</accession>
<feature type="transmembrane region" description="Helical" evidence="2">
    <location>
        <begin position="116"/>
        <end position="135"/>
    </location>
</feature>
<dbReference type="Proteomes" id="UP000224006">
    <property type="component" value="Unassembled WGS sequence"/>
</dbReference>
<dbReference type="VEuPathDB" id="ToxoDB:BESB_074930"/>
<dbReference type="GeneID" id="40312419"/>
<dbReference type="GO" id="GO:0051213">
    <property type="term" value="F:dioxygenase activity"/>
    <property type="evidence" value="ECO:0007669"/>
    <property type="project" value="UniProtKB-KW"/>
</dbReference>
<dbReference type="Gene3D" id="2.60.120.620">
    <property type="entry name" value="q2cbj1_9rhob like domain"/>
    <property type="match status" value="1"/>
</dbReference>
<reference evidence="3 4" key="1">
    <citation type="submission" date="2017-09" db="EMBL/GenBank/DDBJ databases">
        <title>Genome sequencing of Besnoitia besnoiti strain Bb-Ger1.</title>
        <authorList>
            <person name="Schares G."/>
            <person name="Venepally P."/>
            <person name="Lorenzi H.A."/>
        </authorList>
    </citation>
    <scope>NUCLEOTIDE SEQUENCE [LARGE SCALE GENOMIC DNA]</scope>
    <source>
        <strain evidence="3 4">Bb-Ger1</strain>
    </source>
</reference>
<dbReference type="AlphaFoldDB" id="A0A2A9MDI3"/>
<name>A0A2A9MDI3_BESBE</name>
<dbReference type="PANTHER" id="PTHR37563:SF2">
    <property type="entry name" value="PHYTANOYL-COA DIOXYGENASE FAMILY PROTEIN (AFU_ORTHOLOGUE AFUA_2G03330)"/>
    <property type="match status" value="1"/>
</dbReference>
<keyword evidence="4" id="KW-1185">Reference proteome</keyword>
<feature type="region of interest" description="Disordered" evidence="1">
    <location>
        <begin position="588"/>
        <end position="629"/>
    </location>
</feature>
<dbReference type="OrthoDB" id="347251at2759"/>
<keyword evidence="2" id="KW-0812">Transmembrane</keyword>
<feature type="compositionally biased region" description="Low complexity" evidence="1">
    <location>
        <begin position="437"/>
        <end position="466"/>
    </location>
</feature>
<evidence type="ECO:0000256" key="1">
    <source>
        <dbReference type="SAM" id="MobiDB-lite"/>
    </source>
</evidence>
<dbReference type="InterPro" id="IPR008775">
    <property type="entry name" value="Phytyl_CoA_dOase-like"/>
</dbReference>
<dbReference type="Pfam" id="PF05721">
    <property type="entry name" value="PhyH"/>
    <property type="match status" value="1"/>
</dbReference>
<evidence type="ECO:0000256" key="2">
    <source>
        <dbReference type="SAM" id="Phobius"/>
    </source>
</evidence>
<keyword evidence="2" id="KW-1133">Transmembrane helix</keyword>
<keyword evidence="2" id="KW-0472">Membrane</keyword>
<feature type="region of interest" description="Disordered" evidence="1">
    <location>
        <begin position="437"/>
        <end position="467"/>
    </location>
</feature>
<keyword evidence="3" id="KW-0223">Dioxygenase</keyword>
<keyword evidence="3" id="KW-0560">Oxidoreductase</keyword>
<gene>
    <name evidence="3" type="ORF">BESB_074930</name>
</gene>
<evidence type="ECO:0000313" key="3">
    <source>
        <dbReference type="EMBL" id="PFH34341.1"/>
    </source>
</evidence>
<dbReference type="InterPro" id="IPR051961">
    <property type="entry name" value="Fungal_Metabolite_Diox"/>
</dbReference>
<evidence type="ECO:0000313" key="4">
    <source>
        <dbReference type="Proteomes" id="UP000224006"/>
    </source>
</evidence>
<sequence>MSFSTRRLALRETSHAFFSVSSLSSSMLRQPSSLSSCLAPQASASSVACSPCFTLVSSSRFCMRFASTTPPFSSSPRARQAATAAAAGKAAAAAAKRREEKKILERWAKLRNGMKVGGAILASLAVGAGGLVWFLSSVKRRHPPPPVDPVTALPRPLHEKLSLSPVPRSARSTDPSAPFPNIFLSARALHEIVERYPSFPATKSLLFEAASHVLPIEFQLHMRDAFCELLTRRLSALVKKRPTAASSAAARPGAAEAAEPLSAEAVRAAVQEAWRQLDIARGPESWYAESDRGFFARVNFECEISALLQGLARLEEDASCGSRKAVVRAFVDSVKGKLSDVLVTNWQRQRYFDPLTFQKSVFARRISYEAAGRDVGTPSALYSYADKDVPVQLERCTSPAPVSAPPAASSSPSSSFSRMSVVVDFFLRPFRSSPAPVCSSPSSSPSSSSCPSSAPSPSTSSSSSLSEEPLFLGTHEIQKAKENLREFGVCILRGALTRQQLEVLRQTLHSDEAMALTSAMAMQEDDPNVWCTRPTTGRLHCLLRGTLLETPLAEVQRVWMPLVFAYMPSEGSGVYTSEPNARLVEAWKKQPGEKQSSEQQASGGKASAAHAAANATSGQEDLDDSGADPEKGLLAVSRLGKRIYVSDMQTVDADPLAITQPWHRDTSAPGLTILVPLRDVTEANGPTELLPRSHHLYPSQPQGMSERLAHWKSFFTSLFCETGGSLRPALKAGDVLIYDSRTIHRGLGNSTWHSRPVLAFRYDYEDHPPPGEYAKRWKSRRTLLFGRALERVLDVYKDL</sequence>
<dbReference type="KEGG" id="bbes:BESB_074930"/>
<proteinExistence type="predicted"/>
<dbReference type="PANTHER" id="PTHR37563">
    <property type="entry name" value="PHYTANOYL-COA DIOXYGENASE FAMILY PROTEIN (AFU_ORTHOLOGUE AFUA_2G03330)"/>
    <property type="match status" value="1"/>
</dbReference>
<dbReference type="SUPFAM" id="SSF51197">
    <property type="entry name" value="Clavaminate synthase-like"/>
    <property type="match status" value="1"/>
</dbReference>
<organism evidence="3 4">
    <name type="scientific">Besnoitia besnoiti</name>
    <name type="common">Apicomplexan protozoan</name>
    <dbReference type="NCBI Taxonomy" id="94643"/>
    <lineage>
        <taxon>Eukaryota</taxon>
        <taxon>Sar</taxon>
        <taxon>Alveolata</taxon>
        <taxon>Apicomplexa</taxon>
        <taxon>Conoidasida</taxon>
        <taxon>Coccidia</taxon>
        <taxon>Eucoccidiorida</taxon>
        <taxon>Eimeriorina</taxon>
        <taxon>Sarcocystidae</taxon>
        <taxon>Besnoitia</taxon>
    </lineage>
</organism>
<dbReference type="RefSeq" id="XP_029218350.1">
    <property type="nucleotide sequence ID" value="XM_029365866.1"/>
</dbReference>